<dbReference type="PANTHER" id="PTHR14136:SF21">
    <property type="entry name" value="BTB DOMAIN-CONTAINING PROTEIN"/>
    <property type="match status" value="1"/>
</dbReference>
<accession>A0A075R7A9</accession>
<organism evidence="1 2">
    <name type="scientific">Brevibacillus laterosporus LMG 15441</name>
    <dbReference type="NCBI Taxonomy" id="1042163"/>
    <lineage>
        <taxon>Bacteria</taxon>
        <taxon>Bacillati</taxon>
        <taxon>Bacillota</taxon>
        <taxon>Bacilli</taxon>
        <taxon>Bacillales</taxon>
        <taxon>Paenibacillaceae</taxon>
        <taxon>Brevibacillus</taxon>
    </lineage>
</organism>
<keyword evidence="1" id="KW-0808">Transferase</keyword>
<dbReference type="AlphaFoldDB" id="A0A075R7A9"/>
<dbReference type="STRING" id="1042163.BRLA_c011400"/>
<sequence>MDRTEAMPHFMTHVVKPARVLALMRLEKDFQTHKNTLATNWTNDFQRICNQLGREQIRKNKPLLGHLTFSLLRTELAVGRAIYVVEATDSSWFFDRNPCQTEYDASWALRYLNQMKDEIDSGRKAYMGAITLPDVEQIVLREAVHFHQYVIQLARYALPTAIQSPEFAALSTEDVVEIRVGEYMDVSEVVYKIDRRVRDAQSVREWIDEGSEQEYAYEVFDRLDLSRGEYSELDFRYSRFEHSDLSDARLNGCVLLGTRWNHSRLVRADFSYSLLFGANFDHSDLSGADFGGIQASKGLLEPDSWEMPGFWEISFAESNLSKASFIDAQLAEAQFRKANLAGVNFAGADLTNANFTDAHLREAVFVGASIASADFTGADIDGASFSVKDRDKLNLDERQQAAVLWIEAEREEAYLHELFYPVSR</sequence>
<dbReference type="eggNOG" id="COG1357">
    <property type="taxonomic scope" value="Bacteria"/>
</dbReference>
<dbReference type="KEGG" id="blr:BRLA_c011400"/>
<keyword evidence="1" id="KW-0418">Kinase</keyword>
<dbReference type="RefSeq" id="WP_003334980.1">
    <property type="nucleotide sequence ID" value="NZ_CP007806.1"/>
</dbReference>
<evidence type="ECO:0000313" key="1">
    <source>
        <dbReference type="EMBL" id="AIG25480.1"/>
    </source>
</evidence>
<dbReference type="Pfam" id="PF00805">
    <property type="entry name" value="Pentapeptide"/>
    <property type="match status" value="1"/>
</dbReference>
<protein>
    <submittedName>
        <fullName evidence="1">Serine/threonine-protein kinase</fullName>
        <ecNumber evidence="1">2.7.11.1</ecNumber>
    </submittedName>
</protein>
<dbReference type="HOGENOM" id="CLU_052161_0_0_9"/>
<dbReference type="Proteomes" id="UP000005850">
    <property type="component" value="Chromosome"/>
</dbReference>
<name>A0A075R7A9_BRELA</name>
<dbReference type="Gene3D" id="2.160.20.80">
    <property type="entry name" value="E3 ubiquitin-protein ligase SopA"/>
    <property type="match status" value="1"/>
</dbReference>
<dbReference type="EC" id="2.7.11.1" evidence="1"/>
<proteinExistence type="predicted"/>
<keyword evidence="2" id="KW-1185">Reference proteome</keyword>
<dbReference type="PANTHER" id="PTHR14136">
    <property type="entry name" value="BTB_POZ DOMAIN-CONTAINING PROTEIN KCTD9"/>
    <property type="match status" value="1"/>
</dbReference>
<dbReference type="EMBL" id="CP007806">
    <property type="protein sequence ID" value="AIG25480.1"/>
    <property type="molecule type" value="Genomic_DNA"/>
</dbReference>
<dbReference type="Pfam" id="PF13599">
    <property type="entry name" value="Pentapeptide_4"/>
    <property type="match status" value="1"/>
</dbReference>
<reference evidence="1 2" key="1">
    <citation type="journal article" date="2011" name="J. Bacteriol.">
        <title>Genome sequence of Brevibacillus laterosporus LMG 15441, a pathogen of invertebrates.</title>
        <authorList>
            <person name="Djukic M."/>
            <person name="Poehlein A."/>
            <person name="Thurmer A."/>
            <person name="Daniel R."/>
        </authorList>
    </citation>
    <scope>NUCLEOTIDE SEQUENCE [LARGE SCALE GENOMIC DNA]</scope>
    <source>
        <strain evidence="1 2">LMG 15441</strain>
    </source>
</reference>
<dbReference type="InterPro" id="IPR001646">
    <property type="entry name" value="5peptide_repeat"/>
</dbReference>
<dbReference type="GO" id="GO:0004674">
    <property type="term" value="F:protein serine/threonine kinase activity"/>
    <property type="evidence" value="ECO:0007669"/>
    <property type="project" value="UniProtKB-EC"/>
</dbReference>
<dbReference type="SUPFAM" id="SSF141571">
    <property type="entry name" value="Pentapeptide repeat-like"/>
    <property type="match status" value="1"/>
</dbReference>
<dbReference type="InterPro" id="IPR051082">
    <property type="entry name" value="Pentapeptide-BTB/POZ_domain"/>
</dbReference>
<evidence type="ECO:0000313" key="2">
    <source>
        <dbReference type="Proteomes" id="UP000005850"/>
    </source>
</evidence>
<gene>
    <name evidence="1" type="ORF">BRLA_c011400</name>
</gene>